<protein>
    <submittedName>
        <fullName evidence="4">Glucokinase</fullName>
    </submittedName>
</protein>
<dbReference type="GO" id="GO:0005536">
    <property type="term" value="F:D-glucose binding"/>
    <property type="evidence" value="ECO:0007669"/>
    <property type="project" value="InterPro"/>
</dbReference>
<dbReference type="PANTHER" id="PTHR47690">
    <property type="entry name" value="GLUCOKINASE"/>
    <property type="match status" value="1"/>
</dbReference>
<sequence>MTRTADTCTLVADIGGTNTRVALAEGATLRTDTVTRYKNTDYPGLETVLRAFIDAQGGLDCAGACIAIAGPVKDGRGTMTNLDWEIDEATLARATGADTACLLNDLQAQGHALGHLPDGAVTPLVRIEEPARDPKATKLVVGVGTGFNAAPVFETPWGRHVPPSESGHANLPVRAEDELRMIRHFETSHGFPAVEDMLSGRGFERVYSFLSAEAGTPSEARAADIMAGFEDGSDPVAARAAEMFVRMLGTVTGNLCLIQLPFGGVFFAGGVARAFSKHFATLGFAQAFRDKGRFAGFMGNFEVGLIEDDYAALTGCATYLAAKG</sequence>
<organism evidence="4 5">
    <name type="scientific">Litoreibacter ponti</name>
    <dbReference type="NCBI Taxonomy" id="1510457"/>
    <lineage>
        <taxon>Bacteria</taxon>
        <taxon>Pseudomonadati</taxon>
        <taxon>Pseudomonadota</taxon>
        <taxon>Alphaproteobacteria</taxon>
        <taxon>Rhodobacterales</taxon>
        <taxon>Roseobacteraceae</taxon>
        <taxon>Litoreibacter</taxon>
    </lineage>
</organism>
<dbReference type="Gene3D" id="3.40.367.20">
    <property type="match status" value="1"/>
</dbReference>
<dbReference type="Proteomes" id="UP000243978">
    <property type="component" value="Unassembled WGS sequence"/>
</dbReference>
<dbReference type="EMBL" id="QBKS01000001">
    <property type="protein sequence ID" value="PTX56095.1"/>
    <property type="molecule type" value="Genomic_DNA"/>
</dbReference>
<dbReference type="PANTHER" id="PTHR47690:SF1">
    <property type="entry name" value="GLUCOKINASE"/>
    <property type="match status" value="1"/>
</dbReference>
<evidence type="ECO:0000313" key="4">
    <source>
        <dbReference type="EMBL" id="PTX56095.1"/>
    </source>
</evidence>
<evidence type="ECO:0000256" key="1">
    <source>
        <dbReference type="ARBA" id="ARBA00022679"/>
    </source>
</evidence>
<comment type="caution">
    <text evidence="4">The sequence shown here is derived from an EMBL/GenBank/DDBJ whole genome shotgun (WGS) entry which is preliminary data.</text>
</comment>
<dbReference type="RefSeq" id="WP_107844319.1">
    <property type="nucleotide sequence ID" value="NZ_QBKS01000001.1"/>
</dbReference>
<evidence type="ECO:0000313" key="5">
    <source>
        <dbReference type="Proteomes" id="UP000243978"/>
    </source>
</evidence>
<evidence type="ECO:0000256" key="2">
    <source>
        <dbReference type="ARBA" id="ARBA00022777"/>
    </source>
</evidence>
<keyword evidence="5" id="KW-1185">Reference proteome</keyword>
<comment type="similarity">
    <text evidence="3">Belongs to the bacterial glucokinase family.</text>
</comment>
<accession>A0A2T6BJ57</accession>
<dbReference type="GO" id="GO:0005524">
    <property type="term" value="F:ATP binding"/>
    <property type="evidence" value="ECO:0007669"/>
    <property type="project" value="InterPro"/>
</dbReference>
<dbReference type="Gene3D" id="3.30.420.40">
    <property type="match status" value="1"/>
</dbReference>
<dbReference type="InterPro" id="IPR003836">
    <property type="entry name" value="Glucokinase"/>
</dbReference>
<name>A0A2T6BJ57_9RHOB</name>
<dbReference type="GO" id="GO:0005829">
    <property type="term" value="C:cytosol"/>
    <property type="evidence" value="ECO:0007669"/>
    <property type="project" value="TreeGrafter"/>
</dbReference>
<dbReference type="SUPFAM" id="SSF53067">
    <property type="entry name" value="Actin-like ATPase domain"/>
    <property type="match status" value="1"/>
</dbReference>
<dbReference type="CDD" id="cd24008">
    <property type="entry name" value="ASKHA_NBD_GLK"/>
    <property type="match status" value="1"/>
</dbReference>
<dbReference type="AlphaFoldDB" id="A0A2T6BJ57"/>
<dbReference type="GO" id="GO:0004340">
    <property type="term" value="F:glucokinase activity"/>
    <property type="evidence" value="ECO:0007669"/>
    <property type="project" value="InterPro"/>
</dbReference>
<gene>
    <name evidence="4" type="ORF">C8N43_0746</name>
</gene>
<dbReference type="InterPro" id="IPR050201">
    <property type="entry name" value="Bacterial_glucokinase"/>
</dbReference>
<keyword evidence="1" id="KW-0808">Transferase</keyword>
<proteinExistence type="inferred from homology"/>
<reference evidence="4 5" key="1">
    <citation type="submission" date="2018-04" db="EMBL/GenBank/DDBJ databases">
        <title>Genomic Encyclopedia of Archaeal and Bacterial Type Strains, Phase II (KMG-II): from individual species to whole genera.</title>
        <authorList>
            <person name="Goeker M."/>
        </authorList>
    </citation>
    <scope>NUCLEOTIDE SEQUENCE [LARGE SCALE GENOMIC DNA]</scope>
    <source>
        <strain evidence="4 5">DSM 100977</strain>
    </source>
</reference>
<dbReference type="Pfam" id="PF02685">
    <property type="entry name" value="Glucokinase"/>
    <property type="match status" value="1"/>
</dbReference>
<evidence type="ECO:0000256" key="3">
    <source>
        <dbReference type="RuleBase" id="RU004046"/>
    </source>
</evidence>
<dbReference type="OrthoDB" id="9800595at2"/>
<dbReference type="GO" id="GO:0006096">
    <property type="term" value="P:glycolytic process"/>
    <property type="evidence" value="ECO:0007669"/>
    <property type="project" value="InterPro"/>
</dbReference>
<keyword evidence="2 4" id="KW-0418">Kinase</keyword>
<dbReference type="InterPro" id="IPR043129">
    <property type="entry name" value="ATPase_NBD"/>
</dbReference>